<name>A0A7J9ALY3_9ROSI</name>
<reference evidence="1 2" key="1">
    <citation type="journal article" date="2019" name="Genome Biol. Evol.">
        <title>Insights into the evolution of the New World diploid cottons (Gossypium, subgenus Houzingenia) based on genome sequencing.</title>
        <authorList>
            <person name="Grover C.E."/>
            <person name="Arick M.A. 2nd"/>
            <person name="Thrash A."/>
            <person name="Conover J.L."/>
            <person name="Sanders W.S."/>
            <person name="Peterson D.G."/>
            <person name="Frelichowski J.E."/>
            <person name="Scheffler J.A."/>
            <person name="Scheffler B.E."/>
            <person name="Wendel J.F."/>
        </authorList>
    </citation>
    <scope>NUCLEOTIDE SEQUENCE [LARGE SCALE GENOMIC DNA]</scope>
    <source>
        <strain evidence="1">4</strain>
        <tissue evidence="1">Leaf</tissue>
    </source>
</reference>
<accession>A0A7J9ALY3</accession>
<organism evidence="1 2">
    <name type="scientific">Gossypium laxum</name>
    <dbReference type="NCBI Taxonomy" id="34288"/>
    <lineage>
        <taxon>Eukaryota</taxon>
        <taxon>Viridiplantae</taxon>
        <taxon>Streptophyta</taxon>
        <taxon>Embryophyta</taxon>
        <taxon>Tracheophyta</taxon>
        <taxon>Spermatophyta</taxon>
        <taxon>Magnoliopsida</taxon>
        <taxon>eudicotyledons</taxon>
        <taxon>Gunneridae</taxon>
        <taxon>Pentapetalae</taxon>
        <taxon>rosids</taxon>
        <taxon>malvids</taxon>
        <taxon>Malvales</taxon>
        <taxon>Malvaceae</taxon>
        <taxon>Malvoideae</taxon>
        <taxon>Gossypium</taxon>
    </lineage>
</organism>
<keyword evidence="2" id="KW-1185">Reference proteome</keyword>
<evidence type="ECO:0000313" key="1">
    <source>
        <dbReference type="EMBL" id="MBA0725085.1"/>
    </source>
</evidence>
<proteinExistence type="predicted"/>
<dbReference type="AlphaFoldDB" id="A0A7J9ALY3"/>
<comment type="caution">
    <text evidence="1">The sequence shown here is derived from an EMBL/GenBank/DDBJ whole genome shotgun (WGS) entry which is preliminary data.</text>
</comment>
<sequence length="120" mass="14007">MWQAQERKLEEGEKLRLRSLKMRMIGLSHSQNDVQESTRKSLSCPLYVSSGRKINHWWETPPDHLNPRDLYKLDTRVTKLINPLYVTREKKTTTISSMHATTNVNEDFPVEIPSGYDLGH</sequence>
<gene>
    <name evidence="1" type="ORF">Golax_021702</name>
</gene>
<dbReference type="EMBL" id="JABEZV010000011">
    <property type="protein sequence ID" value="MBA0725085.1"/>
    <property type="molecule type" value="Genomic_DNA"/>
</dbReference>
<dbReference type="Proteomes" id="UP000593574">
    <property type="component" value="Unassembled WGS sequence"/>
</dbReference>
<evidence type="ECO:0000313" key="2">
    <source>
        <dbReference type="Proteomes" id="UP000593574"/>
    </source>
</evidence>
<protein>
    <submittedName>
        <fullName evidence="1">Uncharacterized protein</fullName>
    </submittedName>
</protein>